<feature type="compositionally biased region" description="Low complexity" evidence="6">
    <location>
        <begin position="315"/>
        <end position="328"/>
    </location>
</feature>
<evidence type="ECO:0000256" key="6">
    <source>
        <dbReference type="SAM" id="MobiDB-lite"/>
    </source>
</evidence>
<dbReference type="CDD" id="cd18820">
    <property type="entry name" value="GH43_LbAraf43-like"/>
    <property type="match status" value="1"/>
</dbReference>
<evidence type="ECO:0000313" key="8">
    <source>
        <dbReference type="Proteomes" id="UP001345691"/>
    </source>
</evidence>
<keyword evidence="3 5" id="KW-0378">Hydrolase</keyword>
<dbReference type="InterPro" id="IPR023296">
    <property type="entry name" value="Glyco_hydro_beta-prop_sf"/>
</dbReference>
<feature type="compositionally biased region" description="Low complexity" evidence="6">
    <location>
        <begin position="338"/>
        <end position="349"/>
    </location>
</feature>
<evidence type="ECO:0000256" key="3">
    <source>
        <dbReference type="ARBA" id="ARBA00022801"/>
    </source>
</evidence>
<protein>
    <recommendedName>
        <fullName evidence="9">Alpha-L-arabinofuranosidase II</fullName>
    </recommendedName>
</protein>
<feature type="region of interest" description="Disordered" evidence="6">
    <location>
        <begin position="313"/>
        <end position="362"/>
    </location>
</feature>
<comment type="similarity">
    <text evidence="1 5">Belongs to the glycosyl hydrolase 43 family.</text>
</comment>
<keyword evidence="4 5" id="KW-0326">Glycosidase</keyword>
<accession>A0ABR0IWU3</accession>
<reference evidence="7 8" key="1">
    <citation type="submission" date="2023-08" db="EMBL/GenBank/DDBJ databases">
        <title>Black Yeasts Isolated from many extreme environments.</title>
        <authorList>
            <person name="Coleine C."/>
            <person name="Stajich J.E."/>
            <person name="Selbmann L."/>
        </authorList>
    </citation>
    <scope>NUCLEOTIDE SEQUENCE [LARGE SCALE GENOMIC DNA]</scope>
    <source>
        <strain evidence="7 8">CCFEE 6328</strain>
    </source>
</reference>
<dbReference type="EMBL" id="JAVRRF010000037">
    <property type="protein sequence ID" value="KAK5050675.1"/>
    <property type="molecule type" value="Genomic_DNA"/>
</dbReference>
<evidence type="ECO:0000256" key="4">
    <source>
        <dbReference type="ARBA" id="ARBA00023295"/>
    </source>
</evidence>
<dbReference type="PANTHER" id="PTHR43817">
    <property type="entry name" value="GLYCOSYL HYDROLASE"/>
    <property type="match status" value="1"/>
</dbReference>
<comment type="caution">
    <text evidence="7">The sequence shown here is derived from an EMBL/GenBank/DDBJ whole genome shotgun (WGS) entry which is preliminary data.</text>
</comment>
<dbReference type="Pfam" id="PF04616">
    <property type="entry name" value="Glyco_hydro_43"/>
    <property type="match status" value="1"/>
</dbReference>
<evidence type="ECO:0000256" key="1">
    <source>
        <dbReference type="ARBA" id="ARBA00009865"/>
    </source>
</evidence>
<evidence type="ECO:0000256" key="2">
    <source>
        <dbReference type="ARBA" id="ARBA00022729"/>
    </source>
</evidence>
<name>A0ABR0IWU3_9EURO</name>
<dbReference type="PANTHER" id="PTHR43817:SF1">
    <property type="entry name" value="HYDROLASE, FAMILY 43, PUTATIVE (AFU_ORTHOLOGUE AFUA_3G01660)-RELATED"/>
    <property type="match status" value="1"/>
</dbReference>
<dbReference type="InterPro" id="IPR006710">
    <property type="entry name" value="Glyco_hydro_43"/>
</dbReference>
<dbReference type="Gene3D" id="2.115.10.20">
    <property type="entry name" value="Glycosyl hydrolase domain, family 43"/>
    <property type="match status" value="1"/>
</dbReference>
<organism evidence="7 8">
    <name type="scientific">Exophiala sideris</name>
    <dbReference type="NCBI Taxonomy" id="1016849"/>
    <lineage>
        <taxon>Eukaryota</taxon>
        <taxon>Fungi</taxon>
        <taxon>Dikarya</taxon>
        <taxon>Ascomycota</taxon>
        <taxon>Pezizomycotina</taxon>
        <taxon>Eurotiomycetes</taxon>
        <taxon>Chaetothyriomycetidae</taxon>
        <taxon>Chaetothyriales</taxon>
        <taxon>Herpotrichiellaceae</taxon>
        <taxon>Exophiala</taxon>
    </lineage>
</organism>
<proteinExistence type="inferred from homology"/>
<dbReference type="Proteomes" id="UP001345691">
    <property type="component" value="Unassembled WGS sequence"/>
</dbReference>
<gene>
    <name evidence="7" type="ORF">LTR69_010531</name>
</gene>
<evidence type="ECO:0000313" key="7">
    <source>
        <dbReference type="EMBL" id="KAK5050675.1"/>
    </source>
</evidence>
<keyword evidence="8" id="KW-1185">Reference proteome</keyword>
<evidence type="ECO:0008006" key="9">
    <source>
        <dbReference type="Google" id="ProtNLM"/>
    </source>
</evidence>
<dbReference type="SUPFAM" id="SSF75005">
    <property type="entry name" value="Arabinanase/levansucrase/invertase"/>
    <property type="match status" value="1"/>
</dbReference>
<keyword evidence="2" id="KW-0732">Signal</keyword>
<sequence length="371" mass="42160">MSNTPICDTDTPDPWMLYHNNTYYLTFTCGDRVEIWSSPSMENFHSPRKTIAWRPQPGTPWSCDLWAPELHYLNGTWYVYLCAAHPGQGNPSHRTVLLRSASNDPMDPQGWSFIGELDGLPDHWNIDLTVFTLNQRLYACYSGWPTGDFSDTQQDLFLVELATPETVLRGSQICISRAELPWERPEGGRRGVNEGPTFLSTPGFQGIVYSANGSWTSDYTLGLLQFLGGNPLNPDSWWKRPVPLLISHKSLGGPFGPGHASFVTNNEKVWCIYHATERENEGWNNRKARVLCLHPSCFQPQAQTLCCSLVGTPNRPQSRSQQQPPSSQYPGNAMQYTQQQQPQQQQQQQHGRHMFQQAGDMFTRKFREFSS</sequence>
<evidence type="ECO:0000256" key="5">
    <source>
        <dbReference type="RuleBase" id="RU361187"/>
    </source>
</evidence>